<keyword evidence="2" id="KW-1185">Reference proteome</keyword>
<gene>
    <name evidence="3" type="primary">LOC120273263</name>
</gene>
<feature type="region of interest" description="Disordered" evidence="1">
    <location>
        <begin position="1"/>
        <end position="38"/>
    </location>
</feature>
<feature type="region of interest" description="Disordered" evidence="1">
    <location>
        <begin position="112"/>
        <end position="135"/>
    </location>
</feature>
<feature type="compositionally biased region" description="Polar residues" evidence="1">
    <location>
        <begin position="177"/>
        <end position="188"/>
    </location>
</feature>
<dbReference type="AlphaFoldDB" id="A0AB40CAJ0"/>
<reference evidence="3" key="1">
    <citation type="submission" date="2025-08" db="UniProtKB">
        <authorList>
            <consortium name="RefSeq"/>
        </authorList>
    </citation>
    <scope>IDENTIFICATION</scope>
</reference>
<accession>A0AB40CAJ0</accession>
<evidence type="ECO:0000256" key="1">
    <source>
        <dbReference type="SAM" id="MobiDB-lite"/>
    </source>
</evidence>
<dbReference type="GeneID" id="120273263"/>
<dbReference type="PANTHER" id="PTHR33924:SF5">
    <property type="entry name" value="CATION-TRANSPORTING ATPASE"/>
    <property type="match status" value="1"/>
</dbReference>
<feature type="compositionally biased region" description="Basic and acidic residues" evidence="1">
    <location>
        <begin position="194"/>
        <end position="203"/>
    </location>
</feature>
<dbReference type="Proteomes" id="UP001515500">
    <property type="component" value="Chromosome 12"/>
</dbReference>
<evidence type="ECO:0000313" key="2">
    <source>
        <dbReference type="Proteomes" id="UP001515500"/>
    </source>
</evidence>
<sequence length="231" mass="25314">MADAAGGGSRPKRALEGFEEMVDGEKRKRVKGSGTVSEGTRTYNSECLNVAECKSDGQRHKNSEVEAICQITEENVPTLLDIPINVPAVNRFHEQNAAPSSLGADGCQHFAEQQSNAPSKHHEEMNGSYPASKADKDCRSLTRTITGSKVGFTVIDASRAIEHNPFYPYKKLGQVKSTDTSECGSTTGPVEESEPLRMWKEMKQNGFLSSSHGGIPMPKQRGRHHRKDERA</sequence>
<name>A0AB40CAJ0_DIOCR</name>
<dbReference type="RefSeq" id="XP_039135826.1">
    <property type="nucleotide sequence ID" value="XM_039279892.1"/>
</dbReference>
<protein>
    <submittedName>
        <fullName evidence="3">Uncharacterized protein LOC120273263</fullName>
    </submittedName>
</protein>
<proteinExistence type="predicted"/>
<feature type="compositionally biased region" description="Basic residues" evidence="1">
    <location>
        <begin position="220"/>
        <end position="231"/>
    </location>
</feature>
<organism evidence="2 3">
    <name type="scientific">Dioscorea cayennensis subsp. rotundata</name>
    <name type="common">White Guinea yam</name>
    <name type="synonym">Dioscorea rotundata</name>
    <dbReference type="NCBI Taxonomy" id="55577"/>
    <lineage>
        <taxon>Eukaryota</taxon>
        <taxon>Viridiplantae</taxon>
        <taxon>Streptophyta</taxon>
        <taxon>Embryophyta</taxon>
        <taxon>Tracheophyta</taxon>
        <taxon>Spermatophyta</taxon>
        <taxon>Magnoliopsida</taxon>
        <taxon>Liliopsida</taxon>
        <taxon>Dioscoreales</taxon>
        <taxon>Dioscoreaceae</taxon>
        <taxon>Dioscorea</taxon>
    </lineage>
</organism>
<feature type="region of interest" description="Disordered" evidence="1">
    <location>
        <begin position="177"/>
        <end position="231"/>
    </location>
</feature>
<evidence type="ECO:0000313" key="3">
    <source>
        <dbReference type="RefSeq" id="XP_039135826.1"/>
    </source>
</evidence>
<dbReference type="PANTHER" id="PTHR33924">
    <property type="entry name" value="CATION-TRANSPORTING ATPASE"/>
    <property type="match status" value="1"/>
</dbReference>